<dbReference type="Proteomes" id="UP000326582">
    <property type="component" value="Chromosome 1"/>
</dbReference>
<keyword evidence="2" id="KW-1185">Reference proteome</keyword>
<protein>
    <submittedName>
        <fullName evidence="1">Phosphatidylinositol N-acetylglucosaminyltransferase subunit</fullName>
    </submittedName>
</protein>
<keyword evidence="1" id="KW-0328">Glycosyltransferase</keyword>
<proteinExistence type="predicted"/>
<organism evidence="1 2">
    <name type="scientific">Clavispora lusitaniae</name>
    <name type="common">Candida lusitaniae</name>
    <dbReference type="NCBI Taxonomy" id="36911"/>
    <lineage>
        <taxon>Eukaryota</taxon>
        <taxon>Fungi</taxon>
        <taxon>Dikarya</taxon>
        <taxon>Ascomycota</taxon>
        <taxon>Saccharomycotina</taxon>
        <taxon>Pichiomycetes</taxon>
        <taxon>Metschnikowiaceae</taxon>
        <taxon>Clavispora</taxon>
    </lineage>
</organism>
<gene>
    <name evidence="1" type="ORF">EJF14_10439</name>
</gene>
<sequence length="188" mass="21264">MVLCSFAHGTLIFSLMVLVLFAQDGIFSDSDTRIFSPQSKFHMAPKAQKIEEDTLARQSDVTVATNATPHAEYKGFFVYVLASVIFFAYIGWTVVPEPWLQKIGVSYYPDKYWAHAVPAYSLIAMVYSYVFVALVNFEVKTLKLDDLRNFTDEHAVYPKNPEEYVWKAPSGVWDLPIGLVNDVLYGGD</sequence>
<evidence type="ECO:0000313" key="2">
    <source>
        <dbReference type="Proteomes" id="UP000326582"/>
    </source>
</evidence>
<name>A0ACD0WD94_CLALS</name>
<keyword evidence="1" id="KW-0808">Transferase</keyword>
<accession>A0ACD0WD94</accession>
<dbReference type="EMBL" id="CP038484">
    <property type="protein sequence ID" value="QFZ25346.1"/>
    <property type="molecule type" value="Genomic_DNA"/>
</dbReference>
<evidence type="ECO:0000313" key="1">
    <source>
        <dbReference type="EMBL" id="QFZ25346.1"/>
    </source>
</evidence>
<reference evidence="2" key="1">
    <citation type="journal article" date="2019" name="MBio">
        <title>Comparative genomics for the elucidation of multidrug resistance (MDR) in Candida lusitaniae.</title>
        <authorList>
            <person name="Kannan A."/>
            <person name="Asner S.A."/>
            <person name="Trachsel E."/>
            <person name="Kelly S."/>
            <person name="Parker J."/>
            <person name="Sanglard D."/>
        </authorList>
    </citation>
    <scope>NUCLEOTIDE SEQUENCE [LARGE SCALE GENOMIC DNA]</scope>
    <source>
        <strain evidence="2">P1</strain>
    </source>
</reference>